<protein>
    <submittedName>
        <fullName evidence="1">Uncharacterized protein</fullName>
    </submittedName>
</protein>
<sequence>MFFVSMDLGVVSGCSDLQQNCEAAIRTEVVSGVIVRNFLYNEVFWDVVCDEESDK</sequence>
<dbReference type="Gramene" id="FCD_00003653-RA">
    <property type="protein sequence ID" value="FCD_00003653-RA:cds"/>
    <property type="gene ID" value="FCD_00003653"/>
</dbReference>
<comment type="caution">
    <text evidence="1">The sequence shown here is derived from an EMBL/GenBank/DDBJ whole genome shotgun (WGS) entry which is preliminary data.</text>
</comment>
<reference evidence="1" key="1">
    <citation type="submission" date="2023-07" db="EMBL/GenBank/DDBJ databases">
        <title>draft genome sequence of fig (Ficus carica).</title>
        <authorList>
            <person name="Takahashi T."/>
            <person name="Nishimura K."/>
        </authorList>
    </citation>
    <scope>NUCLEOTIDE SEQUENCE</scope>
</reference>
<keyword evidence="2" id="KW-1185">Reference proteome</keyword>
<gene>
    <name evidence="1" type="ORF">TIFTF001_005623</name>
</gene>
<accession>A0AA88DEW6</accession>
<dbReference type="AlphaFoldDB" id="A0AA88DEW6"/>
<dbReference type="EMBL" id="BTGU01000005">
    <property type="protein sequence ID" value="GMN35919.1"/>
    <property type="molecule type" value="Genomic_DNA"/>
</dbReference>
<evidence type="ECO:0000313" key="2">
    <source>
        <dbReference type="Proteomes" id="UP001187192"/>
    </source>
</evidence>
<proteinExistence type="predicted"/>
<name>A0AA88DEW6_FICCA</name>
<organism evidence="1 2">
    <name type="scientific">Ficus carica</name>
    <name type="common">Common fig</name>
    <dbReference type="NCBI Taxonomy" id="3494"/>
    <lineage>
        <taxon>Eukaryota</taxon>
        <taxon>Viridiplantae</taxon>
        <taxon>Streptophyta</taxon>
        <taxon>Embryophyta</taxon>
        <taxon>Tracheophyta</taxon>
        <taxon>Spermatophyta</taxon>
        <taxon>Magnoliopsida</taxon>
        <taxon>eudicotyledons</taxon>
        <taxon>Gunneridae</taxon>
        <taxon>Pentapetalae</taxon>
        <taxon>rosids</taxon>
        <taxon>fabids</taxon>
        <taxon>Rosales</taxon>
        <taxon>Moraceae</taxon>
        <taxon>Ficeae</taxon>
        <taxon>Ficus</taxon>
    </lineage>
</organism>
<dbReference type="Proteomes" id="UP001187192">
    <property type="component" value="Unassembled WGS sequence"/>
</dbReference>
<evidence type="ECO:0000313" key="1">
    <source>
        <dbReference type="EMBL" id="GMN35919.1"/>
    </source>
</evidence>